<organism evidence="2 3">
    <name type="scientific">Ornithinimicrobium ciconiae</name>
    <dbReference type="NCBI Taxonomy" id="2594265"/>
    <lineage>
        <taxon>Bacteria</taxon>
        <taxon>Bacillati</taxon>
        <taxon>Actinomycetota</taxon>
        <taxon>Actinomycetes</taxon>
        <taxon>Micrococcales</taxon>
        <taxon>Ornithinimicrobiaceae</taxon>
        <taxon>Ornithinimicrobium</taxon>
    </lineage>
</organism>
<dbReference type="InterPro" id="IPR010982">
    <property type="entry name" value="Lambda_DNA-bd_dom_sf"/>
</dbReference>
<dbReference type="Gene3D" id="1.10.260.40">
    <property type="entry name" value="lambda repressor-like DNA-binding domains"/>
    <property type="match status" value="1"/>
</dbReference>
<feature type="domain" description="HTH cro/C1-type" evidence="1">
    <location>
        <begin position="19"/>
        <end position="61"/>
    </location>
</feature>
<dbReference type="SUPFAM" id="SSF47413">
    <property type="entry name" value="lambda repressor-like DNA-binding domains"/>
    <property type="match status" value="1"/>
</dbReference>
<dbReference type="PROSITE" id="PS50943">
    <property type="entry name" value="HTH_CROC1"/>
    <property type="match status" value="1"/>
</dbReference>
<evidence type="ECO:0000313" key="2">
    <source>
        <dbReference type="EMBL" id="QDO89587.1"/>
    </source>
</evidence>
<evidence type="ECO:0000259" key="1">
    <source>
        <dbReference type="PROSITE" id="PS50943"/>
    </source>
</evidence>
<protein>
    <submittedName>
        <fullName evidence="2">Helix-turn-helix transcriptional regulator</fullName>
    </submittedName>
</protein>
<proteinExistence type="predicted"/>
<dbReference type="AlphaFoldDB" id="A0A516GDK7"/>
<dbReference type="InterPro" id="IPR001387">
    <property type="entry name" value="Cro/C1-type_HTH"/>
</dbReference>
<dbReference type="EMBL" id="CP041616">
    <property type="protein sequence ID" value="QDO89587.1"/>
    <property type="molecule type" value="Genomic_DNA"/>
</dbReference>
<sequence>MTNQDVRNLTLTAQVALAVRAARRRDGHSQRDLAHLLGWSQSRVRRLETDASSVPLSVVAEAVALGGFELAVVDPFVTHETPAWEQTDLVARDRAGRRFPAHLEVVPCPGGPAWWWDQEYIRLRRPLGATPTWTTVARDPLRGLRLPGT</sequence>
<dbReference type="RefSeq" id="WP_143784294.1">
    <property type="nucleotide sequence ID" value="NZ_CP041616.1"/>
</dbReference>
<reference evidence="2 3" key="1">
    <citation type="submission" date="2019-07" db="EMBL/GenBank/DDBJ databases">
        <title>complete genome sequencing of Ornithinimicrobium sp. H23M54.</title>
        <authorList>
            <person name="Bae J.-W."/>
            <person name="Lee S.-Y."/>
        </authorList>
    </citation>
    <scope>NUCLEOTIDE SEQUENCE [LARGE SCALE GENOMIC DNA]</scope>
    <source>
        <strain evidence="2 3">H23M54</strain>
    </source>
</reference>
<name>A0A516GDK7_9MICO</name>
<dbReference type="Proteomes" id="UP000315395">
    <property type="component" value="Chromosome"/>
</dbReference>
<gene>
    <name evidence="2" type="ORF">FNH13_15640</name>
</gene>
<dbReference type="CDD" id="cd00093">
    <property type="entry name" value="HTH_XRE"/>
    <property type="match status" value="1"/>
</dbReference>
<keyword evidence="3" id="KW-1185">Reference proteome</keyword>
<dbReference type="SMART" id="SM00530">
    <property type="entry name" value="HTH_XRE"/>
    <property type="match status" value="1"/>
</dbReference>
<accession>A0A516GDK7</accession>
<dbReference type="OrthoDB" id="4838141at2"/>
<dbReference type="Pfam" id="PF13560">
    <property type="entry name" value="HTH_31"/>
    <property type="match status" value="1"/>
</dbReference>
<dbReference type="KEGG" id="orz:FNH13_15640"/>
<dbReference type="GO" id="GO:0003677">
    <property type="term" value="F:DNA binding"/>
    <property type="evidence" value="ECO:0007669"/>
    <property type="project" value="InterPro"/>
</dbReference>
<evidence type="ECO:0000313" key="3">
    <source>
        <dbReference type="Proteomes" id="UP000315395"/>
    </source>
</evidence>